<dbReference type="PANTHER" id="PTHR11086">
    <property type="entry name" value="DEOXYCYTIDYLATE DEAMINASE-RELATED"/>
    <property type="match status" value="1"/>
</dbReference>
<dbReference type="FunFam" id="3.40.140.10:FF:000021">
    <property type="entry name" value="Deoxycytidylate deaminase"/>
    <property type="match status" value="1"/>
</dbReference>
<evidence type="ECO:0000256" key="8">
    <source>
        <dbReference type="PIRSR" id="PIRSR006019-2"/>
    </source>
</evidence>
<dbReference type="GO" id="GO:0004132">
    <property type="term" value="F:dCMP deaminase activity"/>
    <property type="evidence" value="ECO:0007669"/>
    <property type="project" value="InterPro"/>
</dbReference>
<organism evidence="10 11">
    <name type="scientific">Acetobacterium bakii</name>
    <dbReference type="NCBI Taxonomy" id="52689"/>
    <lineage>
        <taxon>Bacteria</taxon>
        <taxon>Bacillati</taxon>
        <taxon>Bacillota</taxon>
        <taxon>Clostridia</taxon>
        <taxon>Eubacteriales</taxon>
        <taxon>Eubacteriaceae</taxon>
        <taxon>Acetobacterium</taxon>
    </lineage>
</organism>
<keyword evidence="4" id="KW-0545">Nucleotide biosynthesis</keyword>
<evidence type="ECO:0000256" key="2">
    <source>
        <dbReference type="ARBA" id="ARBA00006576"/>
    </source>
</evidence>
<evidence type="ECO:0000313" key="10">
    <source>
        <dbReference type="EMBL" id="KNZ41261.1"/>
    </source>
</evidence>
<evidence type="ECO:0000256" key="5">
    <source>
        <dbReference type="ARBA" id="ARBA00022801"/>
    </source>
</evidence>
<feature type="domain" description="CMP/dCMP-type deaminase" evidence="9">
    <location>
        <begin position="8"/>
        <end position="132"/>
    </location>
</feature>
<evidence type="ECO:0000256" key="6">
    <source>
        <dbReference type="ARBA" id="ARBA00022833"/>
    </source>
</evidence>
<dbReference type="PIRSF" id="PIRSF006019">
    <property type="entry name" value="dCMP_deaminase"/>
    <property type="match status" value="1"/>
</dbReference>
<keyword evidence="3 8" id="KW-0479">Metal-binding</keyword>
<dbReference type="InterPro" id="IPR016193">
    <property type="entry name" value="Cytidine_deaminase-like"/>
</dbReference>
<dbReference type="CDD" id="cd01286">
    <property type="entry name" value="deoxycytidylate_deaminase"/>
    <property type="match status" value="1"/>
</dbReference>
<protein>
    <submittedName>
        <fullName evidence="10">Cytidine deaminase</fullName>
    </submittedName>
</protein>
<dbReference type="InterPro" id="IPR015517">
    <property type="entry name" value="dCMP_deaminase-rel"/>
</dbReference>
<dbReference type="OrthoDB" id="9788517at2"/>
<feature type="binding site" evidence="8">
    <location>
        <position position="103"/>
    </location>
    <ligand>
        <name>Zn(2+)</name>
        <dbReference type="ChEBI" id="CHEBI:29105"/>
        <note>catalytic</note>
    </ligand>
</feature>
<comment type="caution">
    <text evidence="10">The sequence shown here is derived from an EMBL/GenBank/DDBJ whole genome shotgun (WGS) entry which is preliminary data.</text>
</comment>
<dbReference type="GO" id="GO:0009165">
    <property type="term" value="P:nucleotide biosynthetic process"/>
    <property type="evidence" value="ECO:0007669"/>
    <property type="project" value="UniProtKB-KW"/>
</dbReference>
<evidence type="ECO:0000256" key="7">
    <source>
        <dbReference type="PIRSR" id="PIRSR006019-1"/>
    </source>
</evidence>
<reference evidence="11" key="1">
    <citation type="submission" date="2015-07" db="EMBL/GenBank/DDBJ databases">
        <title>Draft genome sequence of Acetobacterium bakii DSM 8293, a potential psychrophilic chemical producer through syngas fermentation.</title>
        <authorList>
            <person name="Song Y."/>
            <person name="Hwang S."/>
            <person name="Cho B.-K."/>
        </authorList>
    </citation>
    <scope>NUCLEOTIDE SEQUENCE [LARGE SCALE GENOMIC DNA]</scope>
    <source>
        <strain evidence="11">DSM 8239</strain>
    </source>
</reference>
<dbReference type="InterPro" id="IPR002125">
    <property type="entry name" value="CMP_dCMP_dom"/>
</dbReference>
<gene>
    <name evidence="10" type="ORF">AKG39_13190</name>
</gene>
<keyword evidence="5" id="KW-0378">Hydrolase</keyword>
<evidence type="ECO:0000259" key="9">
    <source>
        <dbReference type="PROSITE" id="PS51747"/>
    </source>
</evidence>
<dbReference type="GO" id="GO:0006220">
    <property type="term" value="P:pyrimidine nucleotide metabolic process"/>
    <property type="evidence" value="ECO:0007669"/>
    <property type="project" value="InterPro"/>
</dbReference>
<dbReference type="InterPro" id="IPR035105">
    <property type="entry name" value="Deoxycytidylate_deaminase_dom"/>
</dbReference>
<dbReference type="RefSeq" id="WP_050740866.1">
    <property type="nucleotide sequence ID" value="NZ_LGYO01000033.1"/>
</dbReference>
<keyword evidence="6 8" id="KW-0862">Zinc</keyword>
<dbReference type="InterPro" id="IPR016473">
    <property type="entry name" value="dCMP_deaminase"/>
</dbReference>
<accession>A0A0L6TYC3</accession>
<dbReference type="EMBL" id="LGYO01000033">
    <property type="protein sequence ID" value="KNZ41261.1"/>
    <property type="molecule type" value="Genomic_DNA"/>
</dbReference>
<feature type="binding site" evidence="8">
    <location>
        <position position="106"/>
    </location>
    <ligand>
        <name>Zn(2+)</name>
        <dbReference type="ChEBI" id="CHEBI:29105"/>
        <note>catalytic</note>
    </ligand>
</feature>
<dbReference type="SUPFAM" id="SSF53927">
    <property type="entry name" value="Cytidine deaminase-like"/>
    <property type="match status" value="1"/>
</dbReference>
<keyword evidence="11" id="KW-1185">Reference proteome</keyword>
<dbReference type="GO" id="GO:0008270">
    <property type="term" value="F:zinc ion binding"/>
    <property type="evidence" value="ECO:0007669"/>
    <property type="project" value="InterPro"/>
</dbReference>
<sequence>MKRHDYITWEEYFMGIALLSARRSKDPNTQVGACIVNENNIILSTGYNGMPKGCSDDDLPWDRDGDFQDTKYAYVCHAELNAILNSDGRSLADAILYVSLFPCNECAKAIIQAGIKKVIYQEDKYPDCDASEVSRKLFKMAGITLEKFQSTLFENGLTLF</sequence>
<dbReference type="PANTHER" id="PTHR11086:SF18">
    <property type="entry name" value="DEOXYCYTIDYLATE DEAMINASE"/>
    <property type="match status" value="1"/>
</dbReference>
<dbReference type="Proteomes" id="UP000036873">
    <property type="component" value="Unassembled WGS sequence"/>
</dbReference>
<evidence type="ECO:0000256" key="4">
    <source>
        <dbReference type="ARBA" id="ARBA00022727"/>
    </source>
</evidence>
<proteinExistence type="inferred from homology"/>
<dbReference type="Gene3D" id="3.40.140.10">
    <property type="entry name" value="Cytidine Deaminase, domain 2"/>
    <property type="match status" value="1"/>
</dbReference>
<dbReference type="PATRIC" id="fig|52689.4.peg.2004"/>
<evidence type="ECO:0000256" key="1">
    <source>
        <dbReference type="ARBA" id="ARBA00001947"/>
    </source>
</evidence>
<feature type="active site" description="Proton donor" evidence="7">
    <location>
        <position position="79"/>
    </location>
</feature>
<feature type="binding site" evidence="8">
    <location>
        <position position="77"/>
    </location>
    <ligand>
        <name>Zn(2+)</name>
        <dbReference type="ChEBI" id="CHEBI:29105"/>
        <note>catalytic</note>
    </ligand>
</feature>
<dbReference type="Pfam" id="PF00383">
    <property type="entry name" value="dCMP_cyt_deam_1"/>
    <property type="match status" value="1"/>
</dbReference>
<dbReference type="InterPro" id="IPR016192">
    <property type="entry name" value="APOBEC/CMP_deaminase_Zn-bd"/>
</dbReference>
<dbReference type="PROSITE" id="PS00903">
    <property type="entry name" value="CYT_DCMP_DEAMINASES_1"/>
    <property type="match status" value="1"/>
</dbReference>
<name>A0A0L6TYC3_9FIRM</name>
<dbReference type="STRING" id="52689.AKG39_13190"/>
<evidence type="ECO:0000256" key="3">
    <source>
        <dbReference type="ARBA" id="ARBA00022723"/>
    </source>
</evidence>
<dbReference type="PROSITE" id="PS51747">
    <property type="entry name" value="CYT_DCMP_DEAMINASES_2"/>
    <property type="match status" value="1"/>
</dbReference>
<dbReference type="GO" id="GO:0005737">
    <property type="term" value="C:cytoplasm"/>
    <property type="evidence" value="ECO:0007669"/>
    <property type="project" value="TreeGrafter"/>
</dbReference>
<comment type="cofactor">
    <cofactor evidence="1 8">
        <name>Zn(2+)</name>
        <dbReference type="ChEBI" id="CHEBI:29105"/>
    </cofactor>
</comment>
<evidence type="ECO:0000313" key="11">
    <source>
        <dbReference type="Proteomes" id="UP000036873"/>
    </source>
</evidence>
<comment type="similarity">
    <text evidence="2">Belongs to the cytidine and deoxycytidylate deaminase family.</text>
</comment>
<dbReference type="AlphaFoldDB" id="A0A0L6TYC3"/>